<keyword evidence="2" id="KW-1185">Reference proteome</keyword>
<dbReference type="Proteomes" id="UP001281147">
    <property type="component" value="Unassembled WGS sequence"/>
</dbReference>
<comment type="caution">
    <text evidence="1">The sequence shown here is derived from an EMBL/GenBank/DDBJ whole genome shotgun (WGS) entry which is preliminary data.</text>
</comment>
<dbReference type="EC" id="2.1.1.202" evidence="1"/>
<proteinExistence type="predicted"/>
<accession>A0ACC3MGH1</accession>
<evidence type="ECO:0000313" key="1">
    <source>
        <dbReference type="EMBL" id="KAK3691294.1"/>
    </source>
</evidence>
<organism evidence="1 2">
    <name type="scientific">Vermiconidia calcicola</name>
    <dbReference type="NCBI Taxonomy" id="1690605"/>
    <lineage>
        <taxon>Eukaryota</taxon>
        <taxon>Fungi</taxon>
        <taxon>Dikarya</taxon>
        <taxon>Ascomycota</taxon>
        <taxon>Pezizomycotina</taxon>
        <taxon>Dothideomycetes</taxon>
        <taxon>Dothideomycetidae</taxon>
        <taxon>Mycosphaerellales</taxon>
        <taxon>Extremaceae</taxon>
        <taxon>Vermiconidia</taxon>
    </lineage>
</organism>
<protein>
    <submittedName>
        <fullName evidence="1">tRNA (Cytosine-5-)-methyltransferase ncl1</fullName>
        <ecNumber evidence="1">2.1.1.202</ecNumber>
    </submittedName>
</protein>
<name>A0ACC3MGH1_9PEZI</name>
<dbReference type="EMBL" id="JAUTXU010000269">
    <property type="protein sequence ID" value="KAK3691294.1"/>
    <property type="molecule type" value="Genomic_DNA"/>
</dbReference>
<reference evidence="1" key="1">
    <citation type="submission" date="2023-07" db="EMBL/GenBank/DDBJ databases">
        <title>Black Yeasts Isolated from many extreme environments.</title>
        <authorList>
            <person name="Coleine C."/>
            <person name="Stajich J.E."/>
            <person name="Selbmann L."/>
        </authorList>
    </citation>
    <scope>NUCLEOTIDE SEQUENCE</scope>
    <source>
        <strain evidence="1">CCFEE 5714</strain>
    </source>
</reference>
<evidence type="ECO:0000313" key="2">
    <source>
        <dbReference type="Proteomes" id="UP001281147"/>
    </source>
</evidence>
<sequence>MDVPMFQKKLHDINPPLDDDLVQREYGAFGKARELFEAEDAKAAGIVFLDDGTHRFALANGGLLTVYASPYTAFRAGSLSLFAAVARARPSMHCFGHIHEAWGAKRVTWRSEISETPSHFTDINNDESTVIGTLAGLRQSKFDSTDDAAAKEKKRMEYNDVGYCTANSTPKRGTQTLFVNAAIESLIEEEQQWPWMVSIDLPRLVEG</sequence>
<keyword evidence="1" id="KW-0808">Transferase</keyword>
<gene>
    <name evidence="1" type="primary">NCL1_3</name>
    <name evidence="1" type="ORF">LTR37_018739</name>
</gene>
<keyword evidence="1" id="KW-0489">Methyltransferase</keyword>